<protein>
    <submittedName>
        <fullName evidence="4">Aldehyde dehydrogenase family protein</fullName>
    </submittedName>
</protein>
<dbReference type="InterPro" id="IPR015590">
    <property type="entry name" value="Aldehyde_DH_dom"/>
</dbReference>
<evidence type="ECO:0000313" key="5">
    <source>
        <dbReference type="Proteomes" id="UP001589692"/>
    </source>
</evidence>
<proteinExistence type="inferred from homology"/>
<accession>A0ABV6AJB8</accession>
<dbReference type="Pfam" id="PF00171">
    <property type="entry name" value="Aldedh"/>
    <property type="match status" value="1"/>
</dbReference>
<dbReference type="Proteomes" id="UP001589692">
    <property type="component" value="Unassembled WGS sequence"/>
</dbReference>
<dbReference type="PANTHER" id="PTHR42804">
    <property type="entry name" value="ALDEHYDE DEHYDROGENASE"/>
    <property type="match status" value="1"/>
</dbReference>
<feature type="domain" description="Aldehyde dehydrogenase" evidence="3">
    <location>
        <begin position="13"/>
        <end position="470"/>
    </location>
</feature>
<dbReference type="InterPro" id="IPR016163">
    <property type="entry name" value="Ald_DH_C"/>
</dbReference>
<gene>
    <name evidence="4" type="ORF">ACFFP0_17830</name>
</gene>
<keyword evidence="5" id="KW-1185">Reference proteome</keyword>
<sequence length="472" mass="50047">MLGRTEFYIDGRWVAPGGVGRIDVENPATEEIIGVVGEGVPSDVDAAVKAARAAFPSFSATSKSERLALLERIVSVFESRTHDIASVISREMGSPISFAYKAQACGPLDHFRTAIQTLQSYSFTHEIDGAEVVRESIGVCGFITAWNWPLSLIASKLAYALAAGCTVVLKPSEISPLSALMLAQVLHDAEVPAGVFNLVNGTGPVVGHAIASHPDIDMVSFTGSTRAGVLIAKAAADTVKRVHQELGGKSAHIVLPDADVAAAAHANVQRLFANAGQSCQAPTRMLVHSSRYEEALIHARNAAEQVKVGAPSDPDTFLGPVVSKTQFDRVQTLIESGISQGARLVTGGLGKPEGLSKGHFVRPTIFGDVDNSMTIAREEIFGPVLPIISYSSVDEAVAIANDTPYGLATYIQAETKAEARELAPRLRSGRVYLNSMGAHTRAPFGGYKQSGNGREQGEFGLEEYLEVKAIIS</sequence>
<comment type="similarity">
    <text evidence="1">Belongs to the aldehyde dehydrogenase family.</text>
</comment>
<comment type="caution">
    <text evidence="4">The sequence shown here is derived from an EMBL/GenBank/DDBJ whole genome shotgun (WGS) entry which is preliminary data.</text>
</comment>
<dbReference type="EMBL" id="JBHMAA010000019">
    <property type="protein sequence ID" value="MFB9950716.1"/>
    <property type="molecule type" value="Genomic_DNA"/>
</dbReference>
<organism evidence="4 5">
    <name type="scientific">Rhizobium puerariae</name>
    <dbReference type="NCBI Taxonomy" id="1585791"/>
    <lineage>
        <taxon>Bacteria</taxon>
        <taxon>Pseudomonadati</taxon>
        <taxon>Pseudomonadota</taxon>
        <taxon>Alphaproteobacteria</taxon>
        <taxon>Hyphomicrobiales</taxon>
        <taxon>Rhizobiaceae</taxon>
        <taxon>Rhizobium/Agrobacterium group</taxon>
        <taxon>Rhizobium</taxon>
    </lineage>
</organism>
<dbReference type="SUPFAM" id="SSF53720">
    <property type="entry name" value="ALDH-like"/>
    <property type="match status" value="1"/>
</dbReference>
<dbReference type="InterPro" id="IPR016161">
    <property type="entry name" value="Ald_DH/histidinol_DH"/>
</dbReference>
<dbReference type="InterPro" id="IPR016162">
    <property type="entry name" value="Ald_DH_N"/>
</dbReference>
<dbReference type="PANTHER" id="PTHR42804:SF1">
    <property type="entry name" value="ALDEHYDE DEHYDROGENASE-RELATED"/>
    <property type="match status" value="1"/>
</dbReference>
<reference evidence="4 5" key="1">
    <citation type="submission" date="2024-09" db="EMBL/GenBank/DDBJ databases">
        <authorList>
            <person name="Sun Q."/>
            <person name="Mori K."/>
        </authorList>
    </citation>
    <scope>NUCLEOTIDE SEQUENCE [LARGE SCALE GENOMIC DNA]</scope>
    <source>
        <strain evidence="4 5">TBRC 4938</strain>
    </source>
</reference>
<evidence type="ECO:0000256" key="2">
    <source>
        <dbReference type="ARBA" id="ARBA00023002"/>
    </source>
</evidence>
<dbReference type="Gene3D" id="3.40.605.10">
    <property type="entry name" value="Aldehyde Dehydrogenase, Chain A, domain 1"/>
    <property type="match status" value="1"/>
</dbReference>
<dbReference type="CDD" id="cd07138">
    <property type="entry name" value="ALDH_CddD_SSP0762"/>
    <property type="match status" value="1"/>
</dbReference>
<dbReference type="Gene3D" id="3.40.309.10">
    <property type="entry name" value="Aldehyde Dehydrogenase, Chain A, domain 2"/>
    <property type="match status" value="1"/>
</dbReference>
<dbReference type="RefSeq" id="WP_377263439.1">
    <property type="nucleotide sequence ID" value="NZ_JBHMAA010000019.1"/>
</dbReference>
<keyword evidence="2" id="KW-0560">Oxidoreductase</keyword>
<name>A0ABV6AJB8_9HYPH</name>
<evidence type="ECO:0000313" key="4">
    <source>
        <dbReference type="EMBL" id="MFB9950716.1"/>
    </source>
</evidence>
<evidence type="ECO:0000259" key="3">
    <source>
        <dbReference type="Pfam" id="PF00171"/>
    </source>
</evidence>
<evidence type="ECO:0000256" key="1">
    <source>
        <dbReference type="ARBA" id="ARBA00009986"/>
    </source>
</evidence>